<dbReference type="Proteomes" id="UP000829447">
    <property type="component" value="Linkage Group LG8"/>
</dbReference>
<protein>
    <submittedName>
        <fullName evidence="1">Uncharacterized protein</fullName>
    </submittedName>
</protein>
<proteinExistence type="predicted"/>
<keyword evidence="2" id="KW-1185">Reference proteome</keyword>
<accession>A0ACC5WQL3</accession>
<evidence type="ECO:0000313" key="2">
    <source>
        <dbReference type="Proteomes" id="UP000829447"/>
    </source>
</evidence>
<gene>
    <name evidence="1" type="ORF">PGIGA_G00250680</name>
</gene>
<reference evidence="1 2" key="1">
    <citation type="journal article" date="2022" name="bioRxiv">
        <title>An ancient truncated duplication of the anti-Mullerian hormone receptor type 2 gene is a potential conserved master sex determinant in the Pangasiidae catfish family.</title>
        <authorList>
            <person name="Wen M."/>
            <person name="Pan Q."/>
            <person name="Jouanno E."/>
            <person name="Montfort J."/>
            <person name="Zahm M."/>
            <person name="Cabau C."/>
            <person name="Klopp C."/>
            <person name="Iampietro C."/>
            <person name="Roques C."/>
            <person name="Bouchez O."/>
            <person name="Castinel A."/>
            <person name="Donnadieu C."/>
            <person name="Parrinello H."/>
            <person name="Poncet C."/>
            <person name="Belmonte E."/>
            <person name="Gautier V."/>
            <person name="Avarre J.-C."/>
            <person name="Dugue R."/>
            <person name="Gustiano R."/>
            <person name="Ha T.T.T."/>
            <person name="Campet M."/>
            <person name="Sriphairoj K."/>
            <person name="Ribolli J."/>
            <person name="de Almeida F.L."/>
            <person name="Desvignes T."/>
            <person name="Postlethwait J.H."/>
            <person name="Bucao C.F."/>
            <person name="Robinson-Rechavi M."/>
            <person name="Bobe J."/>
            <person name="Herpin A."/>
            <person name="Guiguen Y."/>
        </authorList>
    </citation>
    <scope>NUCLEOTIDE SEQUENCE [LARGE SCALE GENOMIC DNA]</scope>
    <source>
        <strain evidence="1">YG-Dec2019</strain>
    </source>
</reference>
<organism evidence="1 2">
    <name type="scientific">Pangasianodon gigas</name>
    <name type="common">Mekong giant catfish</name>
    <name type="synonym">Pangasius gigas</name>
    <dbReference type="NCBI Taxonomy" id="30993"/>
    <lineage>
        <taxon>Eukaryota</taxon>
        <taxon>Metazoa</taxon>
        <taxon>Chordata</taxon>
        <taxon>Craniata</taxon>
        <taxon>Vertebrata</taxon>
        <taxon>Euteleostomi</taxon>
        <taxon>Actinopterygii</taxon>
        <taxon>Neopterygii</taxon>
        <taxon>Teleostei</taxon>
        <taxon>Ostariophysi</taxon>
        <taxon>Siluriformes</taxon>
        <taxon>Pangasiidae</taxon>
        <taxon>Pangasianodon</taxon>
    </lineage>
</organism>
<dbReference type="EMBL" id="CM040461">
    <property type="protein sequence ID" value="MCI4381347.1"/>
    <property type="molecule type" value="Genomic_DNA"/>
</dbReference>
<evidence type="ECO:0000313" key="1">
    <source>
        <dbReference type="EMBL" id="MCI4381347.1"/>
    </source>
</evidence>
<sequence length="593" mass="65415">MPRRRKERLRAGVCFAVIFIVLILILILICTAKFPERDECQRGMFRKAAVASDSLTCSNIGRDILRSGGSAVDGAIAALICTSVMNPQSMGLGGGVIFTIREKSGKVKIINARETTPKDFKADLLSNCGNVTGVHWVAVPGELRGYERAHRLYGRLPWKRLFEPTIRMARDGVKISAMLSRYLFVLKEQHTALSWLFKHANGTLLKEGDTLKFEKLADTLQRIADGGAEEFYSGDVAQALVRDVQAAGGSLTLEDLKSFEVTESEAWSVSLDKYTMFFPPPPAGGAILSFILNIMEGYTMHPTSIKNHEGALTYHRYVEACKFANGLKQLIKDPKFSSDKEARSLIKVEFADRVRAMISSNITHDAQYYNMTPHADTQGTTHISVLAEDGTAVSVTSTINHIFGSRVLSSNTGVILNNELADFCGRTKHIHPGERPPSSMAPVVLYSPSEKHTLVIGASGGSMITTGMAMALMNYLWLGKTLKESIASPVVYVDGKNELGFEKSFDQALMNYLWLGKTLKESIASPVVYVDGKNELGFEKSFDQDVIKALRRLGHTVTTRQYFYNTVNAVSKHEDECVNAISDRRKMGEPAGY</sequence>
<comment type="caution">
    <text evidence="1">The sequence shown here is derived from an EMBL/GenBank/DDBJ whole genome shotgun (WGS) entry which is preliminary data.</text>
</comment>
<name>A0ACC5WQL3_PANGG</name>